<dbReference type="Gene3D" id="1.10.238.10">
    <property type="entry name" value="EF-hand"/>
    <property type="match status" value="1"/>
</dbReference>
<feature type="domain" description="EF-hand" evidence="3">
    <location>
        <begin position="120"/>
        <end position="148"/>
    </location>
</feature>
<dbReference type="PROSITE" id="PS00018">
    <property type="entry name" value="EF_HAND_1"/>
    <property type="match status" value="3"/>
</dbReference>
<keyword evidence="1" id="KW-0106">Calcium</keyword>
<feature type="compositionally biased region" description="Basic and acidic residues" evidence="2">
    <location>
        <begin position="884"/>
        <end position="898"/>
    </location>
</feature>
<dbReference type="GeneID" id="20224095"/>
<proteinExistence type="predicted"/>
<dbReference type="Proteomes" id="UP000002729">
    <property type="component" value="Unassembled WGS sequence"/>
</dbReference>
<evidence type="ECO:0000313" key="4">
    <source>
        <dbReference type="EMBL" id="EGB09348.1"/>
    </source>
</evidence>
<feature type="compositionally biased region" description="Low complexity" evidence="2">
    <location>
        <begin position="524"/>
        <end position="540"/>
    </location>
</feature>
<dbReference type="OMA" id="CASIDDN"/>
<feature type="domain" description="EF-hand" evidence="3">
    <location>
        <begin position="149"/>
        <end position="184"/>
    </location>
</feature>
<dbReference type="InParanoid" id="F0Y4P5"/>
<dbReference type="CDD" id="cd00051">
    <property type="entry name" value="EFh"/>
    <property type="match status" value="1"/>
</dbReference>
<feature type="compositionally biased region" description="Low complexity" evidence="2">
    <location>
        <begin position="500"/>
        <end position="515"/>
    </location>
</feature>
<keyword evidence="5" id="KW-1185">Reference proteome</keyword>
<dbReference type="eggNOG" id="KOG0032">
    <property type="taxonomic scope" value="Eukaryota"/>
</dbReference>
<accession>F0Y4P5</accession>
<gene>
    <name evidence="4" type="ORF">AURANDRAFT_62911</name>
</gene>
<feature type="compositionally biased region" description="Gly residues" evidence="2">
    <location>
        <begin position="757"/>
        <end position="767"/>
    </location>
</feature>
<protein>
    <recommendedName>
        <fullName evidence="3">EF-hand domain-containing protein</fullName>
    </recommendedName>
</protein>
<dbReference type="Pfam" id="PF13202">
    <property type="entry name" value="EF-hand_5"/>
    <property type="match status" value="1"/>
</dbReference>
<feature type="region of interest" description="Disordered" evidence="2">
    <location>
        <begin position="482"/>
        <end position="779"/>
    </location>
</feature>
<dbReference type="GO" id="GO:0005509">
    <property type="term" value="F:calcium ion binding"/>
    <property type="evidence" value="ECO:0007669"/>
    <property type="project" value="InterPro"/>
</dbReference>
<evidence type="ECO:0000259" key="3">
    <source>
        <dbReference type="PROSITE" id="PS50222"/>
    </source>
</evidence>
<organism evidence="5">
    <name type="scientific">Aureococcus anophagefferens</name>
    <name type="common">Harmful bloom alga</name>
    <dbReference type="NCBI Taxonomy" id="44056"/>
    <lineage>
        <taxon>Eukaryota</taxon>
        <taxon>Sar</taxon>
        <taxon>Stramenopiles</taxon>
        <taxon>Ochrophyta</taxon>
        <taxon>Pelagophyceae</taxon>
        <taxon>Pelagomonadales</taxon>
        <taxon>Pelagomonadaceae</taxon>
        <taxon>Aureococcus</taxon>
    </lineage>
</organism>
<feature type="compositionally biased region" description="Acidic residues" evidence="2">
    <location>
        <begin position="941"/>
        <end position="951"/>
    </location>
</feature>
<feature type="compositionally biased region" description="Low complexity" evidence="2">
    <location>
        <begin position="689"/>
        <end position="718"/>
    </location>
</feature>
<reference evidence="4 5" key="1">
    <citation type="journal article" date="2011" name="Proc. Natl. Acad. Sci. U.S.A.">
        <title>Niche of harmful alga Aureococcus anophagefferens revealed through ecogenomics.</title>
        <authorList>
            <person name="Gobler C.J."/>
            <person name="Berry D.L."/>
            <person name="Dyhrman S.T."/>
            <person name="Wilhelm S.W."/>
            <person name="Salamov A."/>
            <person name="Lobanov A.V."/>
            <person name="Zhang Y."/>
            <person name="Collier J.L."/>
            <person name="Wurch L.L."/>
            <person name="Kustka A.B."/>
            <person name="Dill B.D."/>
            <person name="Shah M."/>
            <person name="VerBerkmoes N.C."/>
            <person name="Kuo A."/>
            <person name="Terry A."/>
            <person name="Pangilinan J."/>
            <person name="Lindquist E.A."/>
            <person name="Lucas S."/>
            <person name="Paulsen I.T."/>
            <person name="Hattenrath-Lehmann T.K."/>
            <person name="Talmage S.C."/>
            <person name="Walker E.A."/>
            <person name="Koch F."/>
            <person name="Burson A.M."/>
            <person name="Marcoval M.A."/>
            <person name="Tang Y.Z."/>
            <person name="Lecleir G.R."/>
            <person name="Coyne K.J."/>
            <person name="Berg G.M."/>
            <person name="Bertrand E.M."/>
            <person name="Saito M.A."/>
            <person name="Gladyshev V.N."/>
            <person name="Grigoriev I.V."/>
        </authorList>
    </citation>
    <scope>NUCLEOTIDE SEQUENCE [LARGE SCALE GENOMIC DNA]</scope>
    <source>
        <strain evidence="5">CCMP 1984</strain>
    </source>
</reference>
<evidence type="ECO:0000256" key="1">
    <source>
        <dbReference type="ARBA" id="ARBA00022837"/>
    </source>
</evidence>
<dbReference type="RefSeq" id="XP_009035428.1">
    <property type="nucleotide sequence ID" value="XM_009037180.1"/>
</dbReference>
<feature type="region of interest" description="Disordered" evidence="2">
    <location>
        <begin position="937"/>
        <end position="966"/>
    </location>
</feature>
<name>F0Y4P5_AURAN</name>
<dbReference type="InterPro" id="IPR011992">
    <property type="entry name" value="EF-hand-dom_pair"/>
</dbReference>
<feature type="compositionally biased region" description="Basic and acidic residues" evidence="2">
    <location>
        <begin position="794"/>
        <end position="818"/>
    </location>
</feature>
<feature type="compositionally biased region" description="Pro residues" evidence="2">
    <location>
        <begin position="541"/>
        <end position="559"/>
    </location>
</feature>
<feature type="compositionally biased region" description="Low complexity" evidence="2">
    <location>
        <begin position="560"/>
        <end position="586"/>
    </location>
</feature>
<dbReference type="KEGG" id="aaf:AURANDRAFT_62911"/>
<dbReference type="EMBL" id="GL833125">
    <property type="protein sequence ID" value="EGB09348.1"/>
    <property type="molecule type" value="Genomic_DNA"/>
</dbReference>
<dbReference type="InterPro" id="IPR002048">
    <property type="entry name" value="EF_hand_dom"/>
</dbReference>
<dbReference type="Pfam" id="PF13499">
    <property type="entry name" value="EF-hand_7"/>
    <property type="match status" value="1"/>
</dbReference>
<dbReference type="SMART" id="SM00054">
    <property type="entry name" value="EFh"/>
    <property type="match status" value="3"/>
</dbReference>
<dbReference type="SUPFAM" id="SSF47473">
    <property type="entry name" value="EF-hand"/>
    <property type="match status" value="1"/>
</dbReference>
<dbReference type="PROSITE" id="PS50222">
    <property type="entry name" value="EF_HAND_2"/>
    <property type="match status" value="3"/>
</dbReference>
<sequence>MLCRYSRAHPYFDDVPVVVVVEAPAPLVWDACLAPLEVGDDRNRRERRGRWAAPAEPSTAPAIGALGAKPRRRRSFDAAAGAAPALLHELRSFYDQAYRLKVVKDRLLHEMRHRDWGMAQLFEILDEDGDGELDCDEIGDALRRCGVPLRDLELEELFETLDADESGTVDESEFFDWLYGRGDAWLAAKRRSDDDDPFNDRRLLRRDAVRFEDATRRRLHAFWLLVDRDGDGAIDRDEYLDLHVHLYAAMHFGGAEPPDLAEARRVAEREWDFDSQGRDGLDHDLFNLSFFQLVDAWRAAAGDAAASFADYCSFLLDRVAVVVDDDPRHVDLRWRHDPDGWLGDLPRFRSLRKAIASAVQKADAMLGVLGLADPVDGGDASDGDTAALVEDAEEPAAAAAPAPTPAVFDDSVLSGARSAKVLDDARPAIFDDSLASPSLASPSLVVSLVPSLMQSLVDPFAGDDRLPPCLDSLVFAGDDAEAGDDATAAPAEADPEGDAPGDAAASTPSPAAEPATPSPESPESEAPGDAAAASTALPAAEPEPPSPDPSEPAAPPEPSAPEAFEPSAPEAFEPSAPEAFEPSAPSEPERPPELLSLEPEQLPEPAEPSAVARPPSSPVASLEAPSLEAPSVVAPSLVAPSPPAFATPSATPSPSAPPSRAATPRGSPAAAASPRDAASPAPPSPDAAPAPWAADSSPVLPAALPPARASSPGSASRRVPTDESESPAATLLLSPASTFLRTLGHPDDDTTAPGDGASDGGPGGGAPGTEEPSADSAELAELVRLERSRALHHFDDPALHHDHARAALRDEEARREAAARALAAPPPERRTITRVAFVGGAPLVPQARADTPEDSLSTAPDFASETASSATPPPRGSPLRRRRGAVEPTRRNRFKERAPFVAAAGGLTLAPGVDVASPKDAPPKLSAVERYLERLRRDALDDSDDSDDGGDDAPPARRPSRQLPTFRGHAIFAARDQGRPVVPAAARREPPAPVWHSPRQVPANGPAVPKLLETEDVVLPRNLTTLEKFRAGLPVDAAPAPRRAAAAVRVDDVAVPARADLRQPAAGPLPHRGARPRSAPALRPVEPAILRLRELPWAARIGRPADPPKRPRDIFGRLRLPAPVVDASAESEATPRDPRVDQILKEQDRYAYVLRTYIKYLRRQYSRAGDARPGSATWMTWPGAVPAGTATRTVAEDGIVTSRTPACPSGTWTPTYVAAQGGGAPCAPFTSKDGFESNVAVQSTAPFLEPSSRTKFSRSTVRSPSNARASFFFSLIFFSRNQRSFLSVESPLYA</sequence>
<feature type="compositionally biased region" description="Low complexity" evidence="2">
    <location>
        <begin position="593"/>
        <end position="621"/>
    </location>
</feature>
<evidence type="ECO:0000256" key="2">
    <source>
        <dbReference type="SAM" id="MobiDB-lite"/>
    </source>
</evidence>
<feature type="compositionally biased region" description="Low complexity" evidence="2">
    <location>
        <begin position="646"/>
        <end position="679"/>
    </location>
</feature>
<feature type="domain" description="EF-hand" evidence="3">
    <location>
        <begin position="214"/>
        <end position="249"/>
    </location>
</feature>
<feature type="compositionally biased region" description="Low complexity" evidence="2">
    <location>
        <begin position="629"/>
        <end position="639"/>
    </location>
</feature>
<feature type="region of interest" description="Disordered" evidence="2">
    <location>
        <begin position="794"/>
        <end position="827"/>
    </location>
</feature>
<evidence type="ECO:0000313" key="5">
    <source>
        <dbReference type="Proteomes" id="UP000002729"/>
    </source>
</evidence>
<feature type="region of interest" description="Disordered" evidence="2">
    <location>
        <begin position="843"/>
        <end position="924"/>
    </location>
</feature>
<dbReference type="OrthoDB" id="201800at2759"/>
<dbReference type="InterPro" id="IPR018247">
    <property type="entry name" value="EF_Hand_1_Ca_BS"/>
</dbReference>